<evidence type="ECO:0000313" key="11">
    <source>
        <dbReference type="Proteomes" id="UP000001460"/>
    </source>
</evidence>
<dbReference type="GO" id="GO:0005524">
    <property type="term" value="F:ATP binding"/>
    <property type="evidence" value="ECO:0007669"/>
    <property type="project" value="UniProtKB-UniRule"/>
</dbReference>
<dbReference type="Pfam" id="PF13959">
    <property type="entry name" value="CTE_SPB4"/>
    <property type="match status" value="1"/>
</dbReference>
<dbReference type="Pfam" id="PF00270">
    <property type="entry name" value="DEAD"/>
    <property type="match status" value="1"/>
</dbReference>
<dbReference type="InterPro" id="IPR025313">
    <property type="entry name" value="SPB4-like_CTE"/>
</dbReference>
<dbReference type="SUPFAM" id="SSF52540">
    <property type="entry name" value="P-loop containing nucleoside triphosphate hydrolases"/>
    <property type="match status" value="2"/>
</dbReference>
<evidence type="ECO:0000259" key="9">
    <source>
        <dbReference type="PROSITE" id="PS51194"/>
    </source>
</evidence>
<dbReference type="Pfam" id="PF00271">
    <property type="entry name" value="Helicase_C"/>
    <property type="match status" value="1"/>
</dbReference>
<evidence type="ECO:0000256" key="3">
    <source>
        <dbReference type="ARBA" id="ARBA00022806"/>
    </source>
</evidence>
<dbReference type="VEuPathDB" id="CryptoDB:CMU_031540"/>
<dbReference type="EC" id="3.6.4.13" evidence="6"/>
<dbReference type="GeneID" id="6997496"/>
<evidence type="ECO:0000313" key="10">
    <source>
        <dbReference type="EMBL" id="EEA08013.1"/>
    </source>
</evidence>
<dbReference type="InterPro" id="IPR001650">
    <property type="entry name" value="Helicase_C-like"/>
</dbReference>
<keyword evidence="5 6" id="KW-0694">RNA-binding</keyword>
<dbReference type="GO" id="GO:0003724">
    <property type="term" value="F:RNA helicase activity"/>
    <property type="evidence" value="ECO:0007669"/>
    <property type="project" value="UniProtKB-EC"/>
</dbReference>
<gene>
    <name evidence="10" type="ORF">CMU_031540</name>
</gene>
<dbReference type="PANTHER" id="PTHR24031">
    <property type="entry name" value="RNA HELICASE"/>
    <property type="match status" value="1"/>
</dbReference>
<name>B6AIH2_CRYMR</name>
<dbReference type="CDD" id="cd18787">
    <property type="entry name" value="SF2_C_DEAD"/>
    <property type="match status" value="1"/>
</dbReference>
<dbReference type="PROSITE" id="PS00039">
    <property type="entry name" value="DEAD_ATP_HELICASE"/>
    <property type="match status" value="1"/>
</dbReference>
<sequence>MSKKEIPNIIEFKDEVDDIEDIDGDNESIYTDNFNSYKDLDSRLLNQLENLGFVKMTRTQKIVIPKVLTEKDILIRAPTGTGKTLSFLVPAIQLSLLKDNSNSIKRSNGTYILIITPTRELCIQTMRTAQKLMQKMPWCVVGSICGGEKRKSEKARLRKGITILGGTPGRLLDHIDSTSCFNTANLKTLILDEADRLLEEGFGSTFKRIYLHIMNNNSSLSEYQQLNTKKSKIDNEIEDYSSMLLNIKHDKLKEFNNNEANKKISRQVILISATLSKPVEDLARYCLKNDPQWVILDQYKEIKYENQLNEYPSDSSQSNKTFNSNVKGIFSVPINLSQECVIIQDKYRIPALISLLLSRTIKKQRIVVFVSSTQVVEYYYAILQSIRWPSDILIKGGPKIKKFIQILENSKIENQNNGVNCKSKFENLKYAVNKGRPFNKKRWRKNDTNISDDSSDDSNESYNDSLKYTSSLDDNLDLTSKSRNKWLTTNTRLKELYESMFESYIFHNSIHDDEFNDEKIILDRDNCASIYMLHGHMAKEDRIGQLKSFENNKKSSILITSDVASRGLNFPKIDLVIQFDPPQSIEEYVHRIGRTARMGEKGTGIIFLRPSEKEYIDILKTYGILSDNEDIIMLSNTTIWEGFIVSNRNSGKIDDIPGFYYSIINKILTLDPYDTHCELLNKARRAYMAFIRSYCSYDNELSKVFCIKKLHLGHVASSFGINEHPNKIISHIKLLDGVSISWNNKSKLMLVKSKEKRNGIQLNSEISDDSTYKKKVVSLEDVSNVKLSDKDRINKPKINRSNLEEKYNKKIKKKSTRDSTLKGTNKVGTERDPRVNPDNLVAIDKVLSIMRSRNEIYNLNVNT</sequence>
<keyword evidence="1 6" id="KW-0547">Nucleotide-binding</keyword>
<keyword evidence="4 6" id="KW-0067">ATP-binding</keyword>
<dbReference type="InterPro" id="IPR000629">
    <property type="entry name" value="RNA-helicase_DEAD-box_CS"/>
</dbReference>
<feature type="domain" description="Helicase ATP-binding" evidence="8">
    <location>
        <begin position="64"/>
        <end position="293"/>
    </location>
</feature>
<dbReference type="RefSeq" id="XP_002142362.1">
    <property type="nucleotide sequence ID" value="XM_002142326.1"/>
</dbReference>
<comment type="domain">
    <text evidence="6">The Q motif is unique to and characteristic of the DEAD box family of RNA helicases and controls ATP binding and hydrolysis.</text>
</comment>
<evidence type="ECO:0000256" key="5">
    <source>
        <dbReference type="ARBA" id="ARBA00022884"/>
    </source>
</evidence>
<dbReference type="AlphaFoldDB" id="B6AIH2"/>
<evidence type="ECO:0000256" key="6">
    <source>
        <dbReference type="RuleBase" id="RU365068"/>
    </source>
</evidence>
<dbReference type="PROSITE" id="PS51192">
    <property type="entry name" value="HELICASE_ATP_BIND_1"/>
    <property type="match status" value="1"/>
</dbReference>
<comment type="similarity">
    <text evidence="6">Belongs to the DEAD box helicase family.</text>
</comment>
<keyword evidence="11" id="KW-1185">Reference proteome</keyword>
<dbReference type="Proteomes" id="UP000001460">
    <property type="component" value="Unassembled WGS sequence"/>
</dbReference>
<evidence type="ECO:0000256" key="1">
    <source>
        <dbReference type="ARBA" id="ARBA00022741"/>
    </source>
</evidence>
<dbReference type="EMBL" id="DS989736">
    <property type="protein sequence ID" value="EEA08013.1"/>
    <property type="molecule type" value="Genomic_DNA"/>
</dbReference>
<feature type="domain" description="Helicase C-terminal" evidence="9">
    <location>
        <begin position="492"/>
        <end position="640"/>
    </location>
</feature>
<feature type="region of interest" description="Disordered" evidence="7">
    <location>
        <begin position="442"/>
        <end position="461"/>
    </location>
</feature>
<dbReference type="SMART" id="SM00490">
    <property type="entry name" value="HELICc"/>
    <property type="match status" value="1"/>
</dbReference>
<organism evidence="10 11">
    <name type="scientific">Cryptosporidium muris (strain RN66)</name>
    <dbReference type="NCBI Taxonomy" id="441375"/>
    <lineage>
        <taxon>Eukaryota</taxon>
        <taxon>Sar</taxon>
        <taxon>Alveolata</taxon>
        <taxon>Apicomplexa</taxon>
        <taxon>Conoidasida</taxon>
        <taxon>Coccidia</taxon>
        <taxon>Eucoccidiorida</taxon>
        <taxon>Eimeriorina</taxon>
        <taxon>Cryptosporidiidae</taxon>
        <taxon>Cryptosporidium</taxon>
    </lineage>
</organism>
<dbReference type="eggNOG" id="KOG0348">
    <property type="taxonomic scope" value="Eukaryota"/>
</dbReference>
<reference evidence="10" key="1">
    <citation type="submission" date="2008-06" db="EMBL/GenBank/DDBJ databases">
        <authorList>
            <person name="Lorenzi H."/>
            <person name="Inman J."/>
            <person name="Miller J."/>
            <person name="Schobel S."/>
            <person name="Amedeo P."/>
            <person name="Caler E.V."/>
            <person name="da Silva J."/>
        </authorList>
    </citation>
    <scope>NUCLEOTIDE SEQUENCE [LARGE SCALE GENOMIC DNA]</scope>
    <source>
        <strain evidence="10">RN66</strain>
    </source>
</reference>
<evidence type="ECO:0000256" key="7">
    <source>
        <dbReference type="SAM" id="MobiDB-lite"/>
    </source>
</evidence>
<dbReference type="OrthoDB" id="422663at2759"/>
<dbReference type="PROSITE" id="PS51194">
    <property type="entry name" value="HELICASE_CTER"/>
    <property type="match status" value="1"/>
</dbReference>
<dbReference type="STRING" id="441375.B6AIH2"/>
<dbReference type="InterPro" id="IPR027417">
    <property type="entry name" value="P-loop_NTPase"/>
</dbReference>
<protein>
    <recommendedName>
        <fullName evidence="6">ATP-dependent RNA helicase</fullName>
        <ecNumber evidence="6">3.6.4.13</ecNumber>
    </recommendedName>
</protein>
<dbReference type="InterPro" id="IPR014001">
    <property type="entry name" value="Helicase_ATP-bd"/>
</dbReference>
<evidence type="ECO:0000256" key="2">
    <source>
        <dbReference type="ARBA" id="ARBA00022801"/>
    </source>
</evidence>
<evidence type="ECO:0000259" key="8">
    <source>
        <dbReference type="PROSITE" id="PS51192"/>
    </source>
</evidence>
<dbReference type="Gene3D" id="3.40.50.300">
    <property type="entry name" value="P-loop containing nucleotide triphosphate hydrolases"/>
    <property type="match status" value="2"/>
</dbReference>
<dbReference type="SMART" id="SM00487">
    <property type="entry name" value="DEXDc"/>
    <property type="match status" value="1"/>
</dbReference>
<proteinExistence type="inferred from homology"/>
<dbReference type="GO" id="GO:0003723">
    <property type="term" value="F:RNA binding"/>
    <property type="evidence" value="ECO:0007669"/>
    <property type="project" value="UniProtKB-UniRule"/>
</dbReference>
<keyword evidence="3 6" id="KW-0347">Helicase</keyword>
<keyword evidence="2 6" id="KW-0378">Hydrolase</keyword>
<comment type="catalytic activity">
    <reaction evidence="6">
        <text>ATP + H2O = ADP + phosphate + H(+)</text>
        <dbReference type="Rhea" id="RHEA:13065"/>
        <dbReference type="ChEBI" id="CHEBI:15377"/>
        <dbReference type="ChEBI" id="CHEBI:15378"/>
        <dbReference type="ChEBI" id="CHEBI:30616"/>
        <dbReference type="ChEBI" id="CHEBI:43474"/>
        <dbReference type="ChEBI" id="CHEBI:456216"/>
        <dbReference type="EC" id="3.6.4.13"/>
    </reaction>
</comment>
<dbReference type="GO" id="GO:0016887">
    <property type="term" value="F:ATP hydrolysis activity"/>
    <property type="evidence" value="ECO:0007669"/>
    <property type="project" value="RHEA"/>
</dbReference>
<dbReference type="SMART" id="SM01178">
    <property type="entry name" value="DUF4217"/>
    <property type="match status" value="1"/>
</dbReference>
<dbReference type="OMA" id="QYDPPQQ"/>
<accession>B6AIH2</accession>
<comment type="function">
    <text evidence="6">RNA helicase.</text>
</comment>
<feature type="region of interest" description="Disordered" evidence="7">
    <location>
        <begin position="810"/>
        <end position="833"/>
    </location>
</feature>
<dbReference type="InterPro" id="IPR011545">
    <property type="entry name" value="DEAD/DEAH_box_helicase_dom"/>
</dbReference>
<evidence type="ECO:0000256" key="4">
    <source>
        <dbReference type="ARBA" id="ARBA00022840"/>
    </source>
</evidence>